<feature type="region of interest" description="Disordered" evidence="1">
    <location>
        <begin position="41"/>
        <end position="65"/>
    </location>
</feature>
<organism evidence="2 3">
    <name type="scientific">Ephemerocybe angulata</name>
    <dbReference type="NCBI Taxonomy" id="980116"/>
    <lineage>
        <taxon>Eukaryota</taxon>
        <taxon>Fungi</taxon>
        <taxon>Dikarya</taxon>
        <taxon>Basidiomycota</taxon>
        <taxon>Agaricomycotina</taxon>
        <taxon>Agaricomycetes</taxon>
        <taxon>Agaricomycetidae</taxon>
        <taxon>Agaricales</taxon>
        <taxon>Agaricineae</taxon>
        <taxon>Psathyrellaceae</taxon>
        <taxon>Ephemerocybe</taxon>
    </lineage>
</organism>
<dbReference type="AlphaFoldDB" id="A0A8H6LZJ5"/>
<evidence type="ECO:0000313" key="3">
    <source>
        <dbReference type="Proteomes" id="UP000521943"/>
    </source>
</evidence>
<accession>A0A8H6LZJ5</accession>
<keyword evidence="3" id="KW-1185">Reference proteome</keyword>
<feature type="region of interest" description="Disordered" evidence="1">
    <location>
        <begin position="1"/>
        <end position="21"/>
    </location>
</feature>
<reference evidence="2 3" key="1">
    <citation type="submission" date="2020-07" db="EMBL/GenBank/DDBJ databases">
        <title>Comparative genomics of pyrophilous fungi reveals a link between fire events and developmental genes.</title>
        <authorList>
            <consortium name="DOE Joint Genome Institute"/>
            <person name="Steindorff A.S."/>
            <person name="Carver A."/>
            <person name="Calhoun S."/>
            <person name="Stillman K."/>
            <person name="Liu H."/>
            <person name="Lipzen A."/>
            <person name="Pangilinan J."/>
            <person name="Labutti K."/>
            <person name="Bruns T.D."/>
            <person name="Grigoriev I.V."/>
        </authorList>
    </citation>
    <scope>NUCLEOTIDE SEQUENCE [LARGE SCALE GENOMIC DNA]</scope>
    <source>
        <strain evidence="2 3">CBS 144469</strain>
    </source>
</reference>
<name>A0A8H6LZJ5_9AGAR</name>
<evidence type="ECO:0000313" key="2">
    <source>
        <dbReference type="EMBL" id="KAF6748745.1"/>
    </source>
</evidence>
<dbReference type="EMBL" id="JACGCI010000068">
    <property type="protein sequence ID" value="KAF6748745.1"/>
    <property type="molecule type" value="Genomic_DNA"/>
</dbReference>
<proteinExistence type="predicted"/>
<dbReference type="OrthoDB" id="3053868at2759"/>
<gene>
    <name evidence="2" type="ORF">DFP72DRAFT_1073847</name>
</gene>
<sequence>MDSTRRNPTRKRSATSSAPLAPLAVKRTRSSLLRSQTYKLESDATFYPPDTDHPQPLPKNQDGFVPTCDGYSGQPASVPAFAAHKKELAKVFNRITMAWIRKEDADADVFNNQIHWLTNHHAFLRRFKECIDVMLQTASNEGKTELAGRLQNIRSALTEEGASKSLFERFMSYVNDGGIAERPDFLMVDLSIAKARRKELKNLTNLGKTLRKSATYIGLERADDETVSGLLNKHIIESHEHAKLGLRSKFLKAGSYVTIDDTWTRVCAPDPAQSERAIALIFYEKESPEDMKVTPGKVIGAAVYLPEKLNDMLSPENELNDVHITHTHDLVLKKMALNRKRLGTSGKMTKDYGSHAIFGYPYEVTISGVEESSTAIRVPLDLLDSYSKARQEALWQGFLPEHASRRLEAASKCGLLDPLNYPTTSSFATVAYCASTHHDHDACPTFAQCTHRPSHMDRRSGNFAYARYKMILELSQNMLWSWDAIDCEHGSTPSKSILADNPKVTNKFIKDKKDDLQWTRGSTIPNAVVRAHCRK</sequence>
<dbReference type="Proteomes" id="UP000521943">
    <property type="component" value="Unassembled WGS sequence"/>
</dbReference>
<protein>
    <submittedName>
        <fullName evidence="2">Uncharacterized protein</fullName>
    </submittedName>
</protein>
<evidence type="ECO:0000256" key="1">
    <source>
        <dbReference type="SAM" id="MobiDB-lite"/>
    </source>
</evidence>
<comment type="caution">
    <text evidence="2">The sequence shown here is derived from an EMBL/GenBank/DDBJ whole genome shotgun (WGS) entry which is preliminary data.</text>
</comment>